<proteinExistence type="predicted"/>
<evidence type="ECO:0000313" key="1">
    <source>
        <dbReference type="EMBL" id="RGJ04595.1"/>
    </source>
</evidence>
<reference evidence="1 2" key="1">
    <citation type="submission" date="2018-08" db="EMBL/GenBank/DDBJ databases">
        <title>A genome reference for cultivated species of the human gut microbiota.</title>
        <authorList>
            <person name="Zou Y."/>
            <person name="Xue W."/>
            <person name="Luo G."/>
        </authorList>
    </citation>
    <scope>NUCLEOTIDE SEQUENCE [LARGE SCALE GENOMIC DNA]</scope>
    <source>
        <strain evidence="1 2">TM09-12</strain>
    </source>
</reference>
<dbReference type="Proteomes" id="UP000263014">
    <property type="component" value="Unassembled WGS sequence"/>
</dbReference>
<dbReference type="InterPro" id="IPR012547">
    <property type="entry name" value="PDDEXK_9"/>
</dbReference>
<accession>A0A374P909</accession>
<gene>
    <name evidence="1" type="ORF">DXD79_11705</name>
</gene>
<dbReference type="PANTHER" id="PTHR34825:SF1">
    <property type="entry name" value="AAA-ATPASE-LIKE DOMAIN-CONTAINING PROTEIN"/>
    <property type="match status" value="1"/>
</dbReference>
<dbReference type="Pfam" id="PF08011">
    <property type="entry name" value="PDDEXK_9"/>
    <property type="match status" value="1"/>
</dbReference>
<evidence type="ECO:0000313" key="2">
    <source>
        <dbReference type="Proteomes" id="UP000263014"/>
    </source>
</evidence>
<organism evidence="1 2">
    <name type="scientific">Hungatella hathewayi</name>
    <dbReference type="NCBI Taxonomy" id="154046"/>
    <lineage>
        <taxon>Bacteria</taxon>
        <taxon>Bacillati</taxon>
        <taxon>Bacillota</taxon>
        <taxon>Clostridia</taxon>
        <taxon>Lachnospirales</taxon>
        <taxon>Lachnospiraceae</taxon>
        <taxon>Hungatella</taxon>
    </lineage>
</organism>
<name>A0A374P909_9FIRM</name>
<comment type="caution">
    <text evidence="1">The sequence shown here is derived from an EMBL/GenBank/DDBJ whole genome shotgun (WGS) entry which is preliminary data.</text>
</comment>
<dbReference type="AlphaFoldDB" id="A0A374P909"/>
<dbReference type="PANTHER" id="PTHR34825">
    <property type="entry name" value="CONSERVED PROTEIN, WITH A WEAK D-GALACTARATE DEHYDRATASE/ALTRONATE HYDROLASE DOMAIN"/>
    <property type="match status" value="1"/>
</dbReference>
<dbReference type="EMBL" id="QSON01000005">
    <property type="protein sequence ID" value="RGJ04595.1"/>
    <property type="molecule type" value="Genomic_DNA"/>
</dbReference>
<protein>
    <submittedName>
        <fullName evidence="1">Uncharacterized protein</fullName>
    </submittedName>
</protein>
<sequence>MCVDAVRDDLALMVSGEAISIKIREYAATSMNLSTREEIFSAMVVYGFLSFENGKVSIPNKELMDKISDMLQKKPTLGYVYNLAKESGRMLRATLDADTKTMAEILEQTHNTEVPLLIYNYETELTAIVNLVYLAARDIYKVEREDKAGKGYVDFIFYPERDKSADCIILELKVGHTPQEAIQQIKDKEYALRFRRHLGETPQYGGRILAVGISYDKVDKKHSCAVEVLSS</sequence>